<evidence type="ECO:0000256" key="1">
    <source>
        <dbReference type="ARBA" id="ARBA00006484"/>
    </source>
</evidence>
<dbReference type="GO" id="GO:0016491">
    <property type="term" value="F:oxidoreductase activity"/>
    <property type="evidence" value="ECO:0007669"/>
    <property type="project" value="UniProtKB-KW"/>
</dbReference>
<dbReference type="SMART" id="SM00822">
    <property type="entry name" value="PKS_KR"/>
    <property type="match status" value="1"/>
</dbReference>
<dbReference type="NCBIfam" id="NF005559">
    <property type="entry name" value="PRK07231.1"/>
    <property type="match status" value="1"/>
</dbReference>
<dbReference type="AlphaFoldDB" id="A0A7W7K9Z8"/>
<name>A0A7W7K9Z8_9SPHN</name>
<dbReference type="EMBL" id="JACHLR010000005">
    <property type="protein sequence ID" value="MBB4858328.1"/>
    <property type="molecule type" value="Genomic_DNA"/>
</dbReference>
<dbReference type="InterPro" id="IPR057326">
    <property type="entry name" value="KR_dom"/>
</dbReference>
<dbReference type="NCBIfam" id="NF009466">
    <property type="entry name" value="PRK12826.1-2"/>
    <property type="match status" value="1"/>
</dbReference>
<dbReference type="InterPro" id="IPR036291">
    <property type="entry name" value="NAD(P)-bd_dom_sf"/>
</dbReference>
<comment type="caution">
    <text evidence="4">The sequence shown here is derived from an EMBL/GenBank/DDBJ whole genome shotgun (WGS) entry which is preliminary data.</text>
</comment>
<proteinExistence type="inferred from homology"/>
<gene>
    <name evidence="4" type="ORF">HNO88_001647</name>
</gene>
<dbReference type="InterPro" id="IPR020904">
    <property type="entry name" value="Sc_DH/Rdtase_CS"/>
</dbReference>
<dbReference type="PANTHER" id="PTHR42879:SF2">
    <property type="entry name" value="3-OXOACYL-[ACYL-CARRIER-PROTEIN] REDUCTASE FABG"/>
    <property type="match status" value="1"/>
</dbReference>
<dbReference type="Proteomes" id="UP000555448">
    <property type="component" value="Unassembled WGS sequence"/>
</dbReference>
<dbReference type="RefSeq" id="WP_184243886.1">
    <property type="nucleotide sequence ID" value="NZ_JACHLR010000005.1"/>
</dbReference>
<dbReference type="PRINTS" id="PR00080">
    <property type="entry name" value="SDRFAMILY"/>
</dbReference>
<dbReference type="InterPro" id="IPR002347">
    <property type="entry name" value="SDR_fam"/>
</dbReference>
<comment type="similarity">
    <text evidence="1">Belongs to the short-chain dehydrogenases/reductases (SDR) family.</text>
</comment>
<dbReference type="Gene3D" id="3.40.50.720">
    <property type="entry name" value="NAD(P)-binding Rossmann-like Domain"/>
    <property type="match status" value="1"/>
</dbReference>
<evidence type="ECO:0000313" key="5">
    <source>
        <dbReference type="Proteomes" id="UP000555448"/>
    </source>
</evidence>
<keyword evidence="2" id="KW-0560">Oxidoreductase</keyword>
<organism evidence="4 5">
    <name type="scientific">Novosphingobium chloroacetimidivorans</name>
    <dbReference type="NCBI Taxonomy" id="1428314"/>
    <lineage>
        <taxon>Bacteria</taxon>
        <taxon>Pseudomonadati</taxon>
        <taxon>Pseudomonadota</taxon>
        <taxon>Alphaproteobacteria</taxon>
        <taxon>Sphingomonadales</taxon>
        <taxon>Sphingomonadaceae</taxon>
        <taxon>Novosphingobium</taxon>
    </lineage>
</organism>
<dbReference type="PRINTS" id="PR00081">
    <property type="entry name" value="GDHRDH"/>
</dbReference>
<protein>
    <submittedName>
        <fullName evidence="4">NAD(P)-dependent dehydrogenase (Short-subunit alcohol dehydrogenase family)</fullName>
    </submittedName>
</protein>
<accession>A0A7W7K9Z8</accession>
<dbReference type="FunFam" id="3.40.50.720:FF:000173">
    <property type="entry name" value="3-oxoacyl-[acyl-carrier protein] reductase"/>
    <property type="match status" value="1"/>
</dbReference>
<dbReference type="PANTHER" id="PTHR42879">
    <property type="entry name" value="3-OXOACYL-(ACYL-CARRIER-PROTEIN) REDUCTASE"/>
    <property type="match status" value="1"/>
</dbReference>
<dbReference type="GO" id="GO:0032787">
    <property type="term" value="P:monocarboxylic acid metabolic process"/>
    <property type="evidence" value="ECO:0007669"/>
    <property type="project" value="UniProtKB-ARBA"/>
</dbReference>
<evidence type="ECO:0000256" key="2">
    <source>
        <dbReference type="ARBA" id="ARBA00023002"/>
    </source>
</evidence>
<dbReference type="Pfam" id="PF13561">
    <property type="entry name" value="adh_short_C2"/>
    <property type="match status" value="1"/>
</dbReference>
<feature type="domain" description="Ketoreductase" evidence="3">
    <location>
        <begin position="5"/>
        <end position="171"/>
    </location>
</feature>
<keyword evidence="5" id="KW-1185">Reference proteome</keyword>
<sequence length="248" mass="25973">MSKDRVVVVTGAAGGIGLGIAQRFARDGHPTAMLDVQQDLLEQEADALRSAGANVLTANVDVSDRAAIDAAYARIRQEFGPITIVVPNAGIAPMVPFQDMTAAQWQKVMDINLSGVFHTIQAAVNDMIEAKWGRIVPISSHAGQSGGMYMAHYSAAKGGVISLTKGLAREMAAHGTTVNTIAPSVCETPQMHRAIEAGEFPLEAILPMIPISRAGTPDEIASACAFLASDEAAYITGQVLAVNGGMYI</sequence>
<evidence type="ECO:0000313" key="4">
    <source>
        <dbReference type="EMBL" id="MBB4858328.1"/>
    </source>
</evidence>
<evidence type="ECO:0000259" key="3">
    <source>
        <dbReference type="SMART" id="SM00822"/>
    </source>
</evidence>
<dbReference type="InterPro" id="IPR050259">
    <property type="entry name" value="SDR"/>
</dbReference>
<dbReference type="SUPFAM" id="SSF51735">
    <property type="entry name" value="NAD(P)-binding Rossmann-fold domains"/>
    <property type="match status" value="1"/>
</dbReference>
<dbReference type="PROSITE" id="PS00061">
    <property type="entry name" value="ADH_SHORT"/>
    <property type="match status" value="1"/>
</dbReference>
<reference evidence="4 5" key="1">
    <citation type="submission" date="2020-08" db="EMBL/GenBank/DDBJ databases">
        <title>Functional genomics of gut bacteria from endangered species of beetles.</title>
        <authorList>
            <person name="Carlos-Shanley C."/>
        </authorList>
    </citation>
    <scope>NUCLEOTIDE SEQUENCE [LARGE SCALE GENOMIC DNA]</scope>
    <source>
        <strain evidence="4 5">S00245</strain>
    </source>
</reference>